<protein>
    <submittedName>
        <fullName evidence="1">Uncharacterized protein</fullName>
    </submittedName>
</protein>
<evidence type="ECO:0000313" key="2">
    <source>
        <dbReference type="Proteomes" id="UP001497382"/>
    </source>
</evidence>
<comment type="caution">
    <text evidence="1">The sequence shown here is derived from an EMBL/GenBank/DDBJ whole genome shotgun (WGS) entry which is preliminary data.</text>
</comment>
<dbReference type="AlphaFoldDB" id="A0AAV2BE74"/>
<keyword evidence="2" id="KW-1185">Reference proteome</keyword>
<organism evidence="1 2">
    <name type="scientific">Larinioides sclopetarius</name>
    <dbReference type="NCBI Taxonomy" id="280406"/>
    <lineage>
        <taxon>Eukaryota</taxon>
        <taxon>Metazoa</taxon>
        <taxon>Ecdysozoa</taxon>
        <taxon>Arthropoda</taxon>
        <taxon>Chelicerata</taxon>
        <taxon>Arachnida</taxon>
        <taxon>Araneae</taxon>
        <taxon>Araneomorphae</taxon>
        <taxon>Entelegynae</taxon>
        <taxon>Araneoidea</taxon>
        <taxon>Araneidae</taxon>
        <taxon>Larinioides</taxon>
    </lineage>
</organism>
<reference evidence="1 2" key="1">
    <citation type="submission" date="2024-04" db="EMBL/GenBank/DDBJ databases">
        <authorList>
            <person name="Rising A."/>
            <person name="Reimegard J."/>
            <person name="Sonavane S."/>
            <person name="Akerstrom W."/>
            <person name="Nylinder S."/>
            <person name="Hedman E."/>
            <person name="Kallberg Y."/>
        </authorList>
    </citation>
    <scope>NUCLEOTIDE SEQUENCE [LARGE SCALE GENOMIC DNA]</scope>
</reference>
<gene>
    <name evidence="1" type="ORF">LARSCL_LOCUS18380</name>
</gene>
<accession>A0AAV2BE74</accession>
<proteinExistence type="predicted"/>
<name>A0AAV2BE74_9ARAC</name>
<dbReference type="Proteomes" id="UP001497382">
    <property type="component" value="Unassembled WGS sequence"/>
</dbReference>
<evidence type="ECO:0000313" key="1">
    <source>
        <dbReference type="EMBL" id="CAL1293764.1"/>
    </source>
</evidence>
<sequence length="51" mass="5860">MAFATSELTATFFPRTGVLQEQKADPQWQKMCDRHETSVLSLNQSFQPTQK</sequence>
<dbReference type="EMBL" id="CAXIEN010000334">
    <property type="protein sequence ID" value="CAL1293764.1"/>
    <property type="molecule type" value="Genomic_DNA"/>
</dbReference>